<dbReference type="GO" id="GO:0016787">
    <property type="term" value="F:hydrolase activity"/>
    <property type="evidence" value="ECO:0007669"/>
    <property type="project" value="UniProtKB-KW"/>
</dbReference>
<sequence>MNLYISDLDGTLLNSKQVISCNSAKIINGLIASGLKFTIATARSYEASKNILKSLNLKLPVILNNGVFVYDPISDKNIIENYLDKSSVEFILNYYEFKNIFPFVSAVDLKGNKKIFYRRVLNYGQKVYVNSRRIQKDKRLTAVDNFLSVKDYNIINIFAIEKKGCLDSTYRLFKNNLDASCQYTEEIYSKGFFWLEVTNPRGNKRQAAEFLKKYLKIDKLICFGDNLNDEPLFKIAQEKYAVENAYVQLKNLATEVIGSNDEDGVAEFLKNHNPLKNNRQ</sequence>
<dbReference type="Gene3D" id="3.40.50.1000">
    <property type="entry name" value="HAD superfamily/HAD-like"/>
    <property type="match status" value="1"/>
</dbReference>
<dbReference type="PANTHER" id="PTHR10000:SF8">
    <property type="entry name" value="HAD SUPERFAMILY HYDROLASE-LIKE, TYPE 3"/>
    <property type="match status" value="1"/>
</dbReference>
<keyword evidence="1" id="KW-0378">Hydrolase</keyword>
<reference evidence="1 2" key="1">
    <citation type="submission" date="2024-08" db="EMBL/GenBank/DDBJ databases">
        <title>Clostridium lapicellarii sp. nov., and Clostridium renhuaiense sp. nov., two species isolated from the mud in a fermentation cellar used for producing sauce-flavour Chinese liquors.</title>
        <authorList>
            <person name="Yang F."/>
            <person name="Wang H."/>
            <person name="Chen L.Q."/>
            <person name="Zhou N."/>
            <person name="Lu J.J."/>
            <person name="Pu X.X."/>
            <person name="Wan B."/>
            <person name="Wang L."/>
            <person name="Liu S.J."/>
        </authorList>
    </citation>
    <scope>NUCLEOTIDE SEQUENCE [LARGE SCALE GENOMIC DNA]</scope>
    <source>
        <strain evidence="1 2">MT-5</strain>
    </source>
</reference>
<evidence type="ECO:0000313" key="2">
    <source>
        <dbReference type="Proteomes" id="UP001564657"/>
    </source>
</evidence>
<dbReference type="Pfam" id="PF08282">
    <property type="entry name" value="Hydrolase_3"/>
    <property type="match status" value="1"/>
</dbReference>
<protein>
    <submittedName>
        <fullName evidence="1">HAD family hydrolase</fullName>
        <ecNumber evidence="1">3.-.-.-</ecNumber>
        <ecNumber evidence="1">3.1.3.-</ecNumber>
    </submittedName>
</protein>
<accession>A0ABV4BLL1</accession>
<proteinExistence type="predicted"/>
<dbReference type="NCBIfam" id="TIGR01484">
    <property type="entry name" value="HAD-SF-IIB"/>
    <property type="match status" value="1"/>
</dbReference>
<dbReference type="InterPro" id="IPR023214">
    <property type="entry name" value="HAD_sf"/>
</dbReference>
<dbReference type="SUPFAM" id="SSF56784">
    <property type="entry name" value="HAD-like"/>
    <property type="match status" value="1"/>
</dbReference>
<gene>
    <name evidence="1" type="ORF">AB8U03_05610</name>
</gene>
<dbReference type="Proteomes" id="UP001564657">
    <property type="component" value="Unassembled WGS sequence"/>
</dbReference>
<dbReference type="EMBL" id="JBGEWD010000004">
    <property type="protein sequence ID" value="MEY7999687.1"/>
    <property type="molecule type" value="Genomic_DNA"/>
</dbReference>
<dbReference type="Gene3D" id="3.30.1240.10">
    <property type="match status" value="1"/>
</dbReference>
<name>A0ABV4BLL1_9CLOT</name>
<dbReference type="PANTHER" id="PTHR10000">
    <property type="entry name" value="PHOSPHOSERINE PHOSPHATASE"/>
    <property type="match status" value="1"/>
</dbReference>
<evidence type="ECO:0000313" key="1">
    <source>
        <dbReference type="EMBL" id="MEY7999687.1"/>
    </source>
</evidence>
<dbReference type="InterPro" id="IPR006379">
    <property type="entry name" value="HAD-SF_hydro_IIB"/>
</dbReference>
<keyword evidence="2" id="KW-1185">Reference proteome</keyword>
<dbReference type="InterPro" id="IPR036412">
    <property type="entry name" value="HAD-like_sf"/>
</dbReference>
<organism evidence="1 2">
    <name type="scientific">Clostridium moutaii</name>
    <dbReference type="NCBI Taxonomy" id="3240932"/>
    <lineage>
        <taxon>Bacteria</taxon>
        <taxon>Bacillati</taxon>
        <taxon>Bacillota</taxon>
        <taxon>Clostridia</taxon>
        <taxon>Eubacteriales</taxon>
        <taxon>Clostridiaceae</taxon>
        <taxon>Clostridium</taxon>
    </lineage>
</organism>
<dbReference type="RefSeq" id="WP_369703576.1">
    <property type="nucleotide sequence ID" value="NZ_JBGEWD010000004.1"/>
</dbReference>
<comment type="caution">
    <text evidence="1">The sequence shown here is derived from an EMBL/GenBank/DDBJ whole genome shotgun (WGS) entry which is preliminary data.</text>
</comment>
<dbReference type="EC" id="3.1.3.-" evidence="1"/>
<dbReference type="EC" id="3.-.-.-" evidence="1"/>